<evidence type="ECO:0000256" key="3">
    <source>
        <dbReference type="ARBA" id="ARBA00022475"/>
    </source>
</evidence>
<evidence type="ECO:0000256" key="10">
    <source>
        <dbReference type="ARBA" id="ARBA00022989"/>
    </source>
</evidence>
<dbReference type="GO" id="GO:0046872">
    <property type="term" value="F:metal ion binding"/>
    <property type="evidence" value="ECO:0007669"/>
    <property type="project" value="UniProtKB-UniRule"/>
</dbReference>
<evidence type="ECO:0000256" key="7">
    <source>
        <dbReference type="ARBA" id="ARBA00022737"/>
    </source>
</evidence>
<feature type="active site" evidence="15">
    <location>
        <position position="91"/>
    </location>
</feature>
<dbReference type="EMBL" id="FOFV01000011">
    <property type="protein sequence ID" value="SER69961.1"/>
    <property type="molecule type" value="Genomic_DNA"/>
</dbReference>
<sequence>MRATDLGPCSRDPRGRDAEVMRTGLPSVPLGRVRGIGVGAHWSTIVAVLVMAQVVAVSVLPRAAPGHPASAYWVAGVLASLAFMLSLLAHELAHALTAQRFDITVTRIDLWLLGGVSRLSSPPRAPRAEFLIAVAGPATSVVVGVLAGAAGTVLAAWGAPALVVSPVLWLAVTNGVLAVFNLVPAAPLDGGRVLAAAVWWRTGDERRGTAVAAVAGKAFGLVLAAAGLAQVFAGAVSGLWLVLLGAYLVVSGAAEQSAGEVRHRLGGLLVRDVMTADPMIAPGWWTVRGFLRGLVSGPHRRVFPVVSFDGTVLGVVSLAELARVDDPLTTRISDACRALPDVPVASPEEPLVDLLARTPLGRGRDVVLVLRGPNLAGVVGPEDVAWALELSRSVPIEHHEVTS</sequence>
<dbReference type="PANTHER" id="PTHR39188:SF3">
    <property type="entry name" value="STAGE IV SPORULATION PROTEIN FB"/>
    <property type="match status" value="1"/>
</dbReference>
<dbReference type="GO" id="GO:0005886">
    <property type="term" value="C:plasma membrane"/>
    <property type="evidence" value="ECO:0007669"/>
    <property type="project" value="UniProtKB-SubCell"/>
</dbReference>
<dbReference type="AlphaFoldDB" id="A0A1H9RAL5"/>
<evidence type="ECO:0000256" key="16">
    <source>
        <dbReference type="PIRSR" id="PIRSR006404-2"/>
    </source>
</evidence>
<keyword evidence="9 14" id="KW-0862">Zinc</keyword>
<evidence type="ECO:0000256" key="1">
    <source>
        <dbReference type="ARBA" id="ARBA00004651"/>
    </source>
</evidence>
<evidence type="ECO:0000256" key="6">
    <source>
        <dbReference type="ARBA" id="ARBA00022723"/>
    </source>
</evidence>
<dbReference type="PIRSF" id="PIRSF006404">
    <property type="entry name" value="UCP006404_Pept_M50_CBS"/>
    <property type="match status" value="1"/>
</dbReference>
<keyword evidence="3 14" id="KW-1003">Cell membrane</keyword>
<dbReference type="Pfam" id="PF02163">
    <property type="entry name" value="Peptidase_M50"/>
    <property type="match status" value="2"/>
</dbReference>
<feature type="binding site" evidence="16">
    <location>
        <position position="90"/>
    </location>
    <ligand>
        <name>Zn(2+)</name>
        <dbReference type="ChEBI" id="CHEBI:29105"/>
        <note>catalytic</note>
    </ligand>
</feature>
<dbReference type="CDD" id="cd06164">
    <property type="entry name" value="S2P-M50_SpoIVFB_CBS"/>
    <property type="match status" value="1"/>
</dbReference>
<feature type="transmembrane region" description="Helical" evidence="14">
    <location>
        <begin position="167"/>
        <end position="188"/>
    </location>
</feature>
<name>A0A1H9RAL5_9PSEU</name>
<dbReference type="InterPro" id="IPR008915">
    <property type="entry name" value="Peptidase_M50"/>
</dbReference>
<feature type="transmembrane region" description="Helical" evidence="14">
    <location>
        <begin position="235"/>
        <end position="254"/>
    </location>
</feature>
<evidence type="ECO:0000256" key="2">
    <source>
        <dbReference type="ARBA" id="ARBA00007931"/>
    </source>
</evidence>
<keyword evidence="10 14" id="KW-1133">Transmembrane helix</keyword>
<keyword evidence="19" id="KW-1185">Reference proteome</keyword>
<dbReference type="InterPro" id="IPR046342">
    <property type="entry name" value="CBS_dom_sf"/>
</dbReference>
<organism evidence="18 19">
    <name type="scientific">Lentzea albida</name>
    <dbReference type="NCBI Taxonomy" id="65499"/>
    <lineage>
        <taxon>Bacteria</taxon>
        <taxon>Bacillati</taxon>
        <taxon>Actinomycetota</taxon>
        <taxon>Actinomycetes</taxon>
        <taxon>Pseudonocardiales</taxon>
        <taxon>Pseudonocardiaceae</taxon>
        <taxon>Lentzea</taxon>
    </lineage>
</organism>
<feature type="transmembrane region" description="Helical" evidence="14">
    <location>
        <begin position="209"/>
        <end position="229"/>
    </location>
</feature>
<reference evidence="19" key="1">
    <citation type="submission" date="2016-10" db="EMBL/GenBank/DDBJ databases">
        <authorList>
            <person name="Varghese N."/>
            <person name="Submissions S."/>
        </authorList>
    </citation>
    <scope>NUCLEOTIDE SEQUENCE [LARGE SCALE GENOMIC DNA]</scope>
    <source>
        <strain evidence="19">DSM 44437</strain>
    </source>
</reference>
<protein>
    <recommendedName>
        <fullName evidence="14">Zinc metalloprotease</fullName>
    </recommendedName>
</protein>
<dbReference type="SUPFAM" id="SSF54631">
    <property type="entry name" value="CBS-domain pair"/>
    <property type="match status" value="1"/>
</dbReference>
<dbReference type="InterPro" id="IPR016483">
    <property type="entry name" value="UCP006404_Pept_M50_CBS"/>
</dbReference>
<feature type="domain" description="Peptidase M50" evidence="17">
    <location>
        <begin position="163"/>
        <end position="222"/>
    </location>
</feature>
<keyword evidence="8 14" id="KW-0378">Hydrolase</keyword>
<evidence type="ECO:0000256" key="4">
    <source>
        <dbReference type="ARBA" id="ARBA00022670"/>
    </source>
</evidence>
<comment type="cofactor">
    <cofactor evidence="14 16">
        <name>Zn(2+)</name>
        <dbReference type="ChEBI" id="CHEBI:29105"/>
    </cofactor>
    <text evidence="14 16">Binds 1 zinc ion per subunit.</text>
</comment>
<comment type="subcellular location">
    <subcellularLocation>
        <location evidence="1 14">Cell membrane</location>
        <topology evidence="1 14">Multi-pass membrane protein</topology>
    </subcellularLocation>
</comment>
<feature type="transmembrane region" description="Helical" evidence="14">
    <location>
        <begin position="42"/>
        <end position="64"/>
    </location>
</feature>
<evidence type="ECO:0000256" key="9">
    <source>
        <dbReference type="ARBA" id="ARBA00022833"/>
    </source>
</evidence>
<evidence type="ECO:0000256" key="11">
    <source>
        <dbReference type="ARBA" id="ARBA00023049"/>
    </source>
</evidence>
<keyword evidence="11 14" id="KW-0482">Metalloprotease</keyword>
<evidence type="ECO:0000256" key="15">
    <source>
        <dbReference type="PIRSR" id="PIRSR006404-1"/>
    </source>
</evidence>
<evidence type="ECO:0000256" key="5">
    <source>
        <dbReference type="ARBA" id="ARBA00022692"/>
    </source>
</evidence>
<feature type="domain" description="Peptidase M50" evidence="17">
    <location>
        <begin position="80"/>
        <end position="152"/>
    </location>
</feature>
<evidence type="ECO:0000256" key="13">
    <source>
        <dbReference type="ARBA" id="ARBA00023136"/>
    </source>
</evidence>
<keyword evidence="6 14" id="KW-0479">Metal-binding</keyword>
<feature type="transmembrane region" description="Helical" evidence="14">
    <location>
        <begin position="130"/>
        <end position="155"/>
    </location>
</feature>
<keyword evidence="4 14" id="KW-0645">Protease</keyword>
<accession>A0A1H9RAL5</accession>
<evidence type="ECO:0000256" key="12">
    <source>
        <dbReference type="ARBA" id="ARBA00023122"/>
    </source>
</evidence>
<comment type="similarity">
    <text evidence="2 14">Belongs to the peptidase M50B family.</text>
</comment>
<dbReference type="PANTHER" id="PTHR39188">
    <property type="entry name" value="MEMBRANE-ASSOCIATED ZINC METALLOPROTEASE M50B"/>
    <property type="match status" value="1"/>
</dbReference>
<keyword evidence="7" id="KW-0677">Repeat</keyword>
<evidence type="ECO:0000256" key="14">
    <source>
        <dbReference type="PIRNR" id="PIRNR006404"/>
    </source>
</evidence>
<feature type="transmembrane region" description="Helical" evidence="14">
    <location>
        <begin position="70"/>
        <end position="90"/>
    </location>
</feature>
<evidence type="ECO:0000259" key="17">
    <source>
        <dbReference type="Pfam" id="PF02163"/>
    </source>
</evidence>
<gene>
    <name evidence="18" type="ORF">SAMN04488000_11129</name>
</gene>
<feature type="binding site" evidence="16">
    <location>
        <position position="189"/>
    </location>
    <ligand>
        <name>Zn(2+)</name>
        <dbReference type="ChEBI" id="CHEBI:29105"/>
        <note>catalytic</note>
    </ligand>
</feature>
<dbReference type="GO" id="GO:0008237">
    <property type="term" value="F:metallopeptidase activity"/>
    <property type="evidence" value="ECO:0007669"/>
    <property type="project" value="UniProtKB-UniRule"/>
</dbReference>
<keyword evidence="5 14" id="KW-0812">Transmembrane</keyword>
<dbReference type="Proteomes" id="UP000199503">
    <property type="component" value="Unassembled WGS sequence"/>
</dbReference>
<evidence type="ECO:0000313" key="19">
    <source>
        <dbReference type="Proteomes" id="UP000199503"/>
    </source>
</evidence>
<dbReference type="STRING" id="65499.SAMN04488000_11129"/>
<evidence type="ECO:0000256" key="8">
    <source>
        <dbReference type="ARBA" id="ARBA00022801"/>
    </source>
</evidence>
<keyword evidence="13 14" id="KW-0472">Membrane</keyword>
<dbReference type="GO" id="GO:0006508">
    <property type="term" value="P:proteolysis"/>
    <property type="evidence" value="ECO:0007669"/>
    <property type="project" value="UniProtKB-KW"/>
</dbReference>
<proteinExistence type="inferred from homology"/>
<feature type="binding site" evidence="16">
    <location>
        <position position="94"/>
    </location>
    <ligand>
        <name>Zn(2+)</name>
        <dbReference type="ChEBI" id="CHEBI:29105"/>
        <note>catalytic</note>
    </ligand>
</feature>
<keyword evidence="12" id="KW-0129">CBS domain</keyword>
<evidence type="ECO:0000313" key="18">
    <source>
        <dbReference type="EMBL" id="SER69961.1"/>
    </source>
</evidence>